<dbReference type="AlphaFoldDB" id="A0A845SXJ7"/>
<sequence>MKNILELFYDQPGDWHGIPSGQDSPFVRTARIKNENLEMLNESMTDEQKQLMEAYFDADTKIEGMIHFDRFRYAFHLGAQLMAELIQGKEELLK</sequence>
<proteinExistence type="predicted"/>
<evidence type="ECO:0000313" key="3">
    <source>
        <dbReference type="Proteomes" id="UP000462501"/>
    </source>
</evidence>
<evidence type="ECO:0000256" key="1">
    <source>
        <dbReference type="SAM" id="Coils"/>
    </source>
</evidence>
<accession>A0A845SXJ7</accession>
<dbReference type="RefSeq" id="WP_162221140.1">
    <property type="nucleotide sequence ID" value="NZ_JAETUF010000014.1"/>
</dbReference>
<organism evidence="2 3">
    <name type="scientific">Anaerotruncus colihominis</name>
    <dbReference type="NCBI Taxonomy" id="169435"/>
    <lineage>
        <taxon>Bacteria</taxon>
        <taxon>Bacillati</taxon>
        <taxon>Bacillota</taxon>
        <taxon>Clostridia</taxon>
        <taxon>Eubacteriales</taxon>
        <taxon>Oscillospiraceae</taxon>
        <taxon>Anaerotruncus</taxon>
    </lineage>
</organism>
<dbReference type="InterPro" id="IPR049215">
    <property type="entry name" value="DUF6809"/>
</dbReference>
<evidence type="ECO:0000313" key="2">
    <source>
        <dbReference type="EMBL" id="NDO39253.1"/>
    </source>
</evidence>
<dbReference type="Proteomes" id="UP000462501">
    <property type="component" value="Unassembled WGS sequence"/>
</dbReference>
<gene>
    <name evidence="2" type="ORF">FMM72_08270</name>
</gene>
<feature type="coiled-coil region" evidence="1">
    <location>
        <begin position="27"/>
        <end position="54"/>
    </location>
</feature>
<dbReference type="Pfam" id="PF20648">
    <property type="entry name" value="DUF6809"/>
    <property type="match status" value="1"/>
</dbReference>
<reference evidence="2 3" key="1">
    <citation type="submission" date="2019-06" db="EMBL/GenBank/DDBJ databases">
        <title>Draft genome sequences of 15 bacterial species constituting the stable defined intestinal microbiota of the GM15 gnotobiotic mouse model.</title>
        <authorList>
            <person name="Elie C."/>
            <person name="Mathieu A."/>
            <person name="Saliou A."/>
            <person name="Darnaud M."/>
            <person name="Leulier F."/>
            <person name="Tamellini A."/>
        </authorList>
    </citation>
    <scope>NUCLEOTIDE SEQUENCE [LARGE SCALE GENOMIC DNA]</scope>
    <source>
        <strain evidence="2 3">JM4-15</strain>
    </source>
</reference>
<name>A0A845SXJ7_9FIRM</name>
<protein>
    <submittedName>
        <fullName evidence="2">Uncharacterized protein</fullName>
    </submittedName>
</protein>
<keyword evidence="1" id="KW-0175">Coiled coil</keyword>
<dbReference type="EMBL" id="VIQT01000010">
    <property type="protein sequence ID" value="NDO39253.1"/>
    <property type="molecule type" value="Genomic_DNA"/>
</dbReference>
<comment type="caution">
    <text evidence="2">The sequence shown here is derived from an EMBL/GenBank/DDBJ whole genome shotgun (WGS) entry which is preliminary data.</text>
</comment>